<dbReference type="AlphaFoldDB" id="A0A0E9X4U4"/>
<reference evidence="2" key="2">
    <citation type="journal article" date="2015" name="Fish Shellfish Immunol.">
        <title>Early steps in the European eel (Anguilla anguilla)-Vibrio vulnificus interaction in the gills: Role of the RtxA13 toxin.</title>
        <authorList>
            <person name="Callol A."/>
            <person name="Pajuelo D."/>
            <person name="Ebbesson L."/>
            <person name="Teles M."/>
            <person name="MacKenzie S."/>
            <person name="Amaro C."/>
        </authorList>
    </citation>
    <scope>NUCLEOTIDE SEQUENCE</scope>
</reference>
<proteinExistence type="predicted"/>
<name>A0A0E9X4U4_ANGAN</name>
<keyword evidence="1" id="KW-0812">Transmembrane</keyword>
<keyword evidence="1" id="KW-1133">Transmembrane helix</keyword>
<protein>
    <submittedName>
        <fullName evidence="2">Uncharacterized protein</fullName>
    </submittedName>
</protein>
<dbReference type="EMBL" id="GBXM01010953">
    <property type="protein sequence ID" value="JAH97624.1"/>
    <property type="molecule type" value="Transcribed_RNA"/>
</dbReference>
<evidence type="ECO:0000256" key="1">
    <source>
        <dbReference type="SAM" id="Phobius"/>
    </source>
</evidence>
<keyword evidence="1" id="KW-0472">Membrane</keyword>
<organism evidence="2">
    <name type="scientific">Anguilla anguilla</name>
    <name type="common">European freshwater eel</name>
    <name type="synonym">Muraena anguilla</name>
    <dbReference type="NCBI Taxonomy" id="7936"/>
    <lineage>
        <taxon>Eukaryota</taxon>
        <taxon>Metazoa</taxon>
        <taxon>Chordata</taxon>
        <taxon>Craniata</taxon>
        <taxon>Vertebrata</taxon>
        <taxon>Euteleostomi</taxon>
        <taxon>Actinopterygii</taxon>
        <taxon>Neopterygii</taxon>
        <taxon>Teleostei</taxon>
        <taxon>Anguilliformes</taxon>
        <taxon>Anguillidae</taxon>
        <taxon>Anguilla</taxon>
    </lineage>
</organism>
<accession>A0A0E9X4U4</accession>
<sequence>MKKRVRAFCTPEQAALHNSHHTSEGYFIFYLLNVYMCILSCNIFWRVSSAVYFFYSAYLFFFLN</sequence>
<evidence type="ECO:0000313" key="2">
    <source>
        <dbReference type="EMBL" id="JAH97624.1"/>
    </source>
</evidence>
<feature type="transmembrane region" description="Helical" evidence="1">
    <location>
        <begin position="27"/>
        <end position="55"/>
    </location>
</feature>
<reference evidence="2" key="1">
    <citation type="submission" date="2014-11" db="EMBL/GenBank/DDBJ databases">
        <authorList>
            <person name="Amaro Gonzalez C."/>
        </authorList>
    </citation>
    <scope>NUCLEOTIDE SEQUENCE</scope>
</reference>